<dbReference type="OrthoDB" id="3801402at2759"/>
<dbReference type="GO" id="GO:0071944">
    <property type="term" value="C:cell periphery"/>
    <property type="evidence" value="ECO:0007669"/>
    <property type="project" value="UniProtKB-ARBA"/>
</dbReference>
<dbReference type="STRING" id="97972.A0A2V1E7L1"/>
<proteinExistence type="predicted"/>
<feature type="region of interest" description="Disordered" evidence="5">
    <location>
        <begin position="161"/>
        <end position="215"/>
    </location>
</feature>
<feature type="compositionally biased region" description="Polar residues" evidence="5">
    <location>
        <begin position="161"/>
        <end position="190"/>
    </location>
</feature>
<dbReference type="PANTHER" id="PTHR15549">
    <property type="entry name" value="PAIRED IMMUNOGLOBULIN-LIKE TYPE 2 RECEPTOR"/>
    <property type="match status" value="1"/>
</dbReference>
<feature type="region of interest" description="Disordered" evidence="5">
    <location>
        <begin position="1"/>
        <end position="22"/>
    </location>
</feature>
<dbReference type="GO" id="GO:0016020">
    <property type="term" value="C:membrane"/>
    <property type="evidence" value="ECO:0007669"/>
    <property type="project" value="UniProtKB-SubCell"/>
</dbReference>
<organism evidence="7 8">
    <name type="scientific">Periconia macrospinosa</name>
    <dbReference type="NCBI Taxonomy" id="97972"/>
    <lineage>
        <taxon>Eukaryota</taxon>
        <taxon>Fungi</taxon>
        <taxon>Dikarya</taxon>
        <taxon>Ascomycota</taxon>
        <taxon>Pezizomycotina</taxon>
        <taxon>Dothideomycetes</taxon>
        <taxon>Pleosporomycetidae</taxon>
        <taxon>Pleosporales</taxon>
        <taxon>Massarineae</taxon>
        <taxon>Periconiaceae</taxon>
        <taxon>Periconia</taxon>
    </lineage>
</organism>
<evidence type="ECO:0000256" key="4">
    <source>
        <dbReference type="ARBA" id="ARBA00023136"/>
    </source>
</evidence>
<evidence type="ECO:0000256" key="6">
    <source>
        <dbReference type="SAM" id="Phobius"/>
    </source>
</evidence>
<dbReference type="EMBL" id="KZ805308">
    <property type="protein sequence ID" value="PVI06563.1"/>
    <property type="molecule type" value="Genomic_DNA"/>
</dbReference>
<accession>A0A2V1E7L1</accession>
<comment type="subcellular location">
    <subcellularLocation>
        <location evidence="1">Membrane</location>
        <topology evidence="1">Single-pass membrane protein</topology>
    </subcellularLocation>
</comment>
<keyword evidence="2 6" id="KW-0812">Transmembrane</keyword>
<evidence type="ECO:0000256" key="1">
    <source>
        <dbReference type="ARBA" id="ARBA00004167"/>
    </source>
</evidence>
<feature type="region of interest" description="Disordered" evidence="5">
    <location>
        <begin position="82"/>
        <end position="116"/>
    </location>
</feature>
<gene>
    <name evidence="7" type="ORF">DM02DRAFT_649685</name>
</gene>
<keyword evidence="3 6" id="KW-1133">Transmembrane helix</keyword>
<evidence type="ECO:0000256" key="2">
    <source>
        <dbReference type="ARBA" id="ARBA00022692"/>
    </source>
</evidence>
<evidence type="ECO:0000256" key="3">
    <source>
        <dbReference type="ARBA" id="ARBA00022989"/>
    </source>
</evidence>
<evidence type="ECO:0008006" key="9">
    <source>
        <dbReference type="Google" id="ProtNLM"/>
    </source>
</evidence>
<feature type="compositionally biased region" description="Low complexity" evidence="5">
    <location>
        <begin position="84"/>
        <end position="106"/>
    </location>
</feature>
<keyword evidence="4 6" id="KW-0472">Membrane</keyword>
<feature type="transmembrane region" description="Helical" evidence="6">
    <location>
        <begin position="121"/>
        <end position="144"/>
    </location>
</feature>
<name>A0A2V1E7L1_9PLEO</name>
<dbReference type="InterPro" id="IPR051694">
    <property type="entry name" value="Immunoregulatory_rcpt-like"/>
</dbReference>
<dbReference type="AlphaFoldDB" id="A0A2V1E7L1"/>
<evidence type="ECO:0000256" key="5">
    <source>
        <dbReference type="SAM" id="MobiDB-lite"/>
    </source>
</evidence>
<protein>
    <recommendedName>
        <fullName evidence="9">Mid2 domain-containing protein</fullName>
    </recommendedName>
</protein>
<keyword evidence="8" id="KW-1185">Reference proteome</keyword>
<sequence length="248" mass="26221">MSPRSTITTPPEPLLPRQTYNPNDPYDLSSLYSELSVLYPDAYSSLFVMTDDAAMRSYYSSLLKSYSLTDYGYGLTTGSVRPGTTTKTSARATATGALSAATTNTGEETPSSGGLSTGAKAGIGVGVAVGILLLAGLGICLWCMGKRKGKKSSTTVVAPAQPNFTFQPQPTNPQGYTPGNLQQQHISPSSTHPPQPQVLQPPGSAASYGGYEKGPGQDFVELEHEYHFARPGVVEIGDGREFSTYPPK</sequence>
<evidence type="ECO:0000313" key="8">
    <source>
        <dbReference type="Proteomes" id="UP000244855"/>
    </source>
</evidence>
<dbReference type="Proteomes" id="UP000244855">
    <property type="component" value="Unassembled WGS sequence"/>
</dbReference>
<evidence type="ECO:0000313" key="7">
    <source>
        <dbReference type="EMBL" id="PVI06563.1"/>
    </source>
</evidence>
<reference evidence="7 8" key="1">
    <citation type="journal article" date="2018" name="Sci. Rep.">
        <title>Comparative genomics provides insights into the lifestyle and reveals functional heterogeneity of dark septate endophytic fungi.</title>
        <authorList>
            <person name="Knapp D.G."/>
            <person name="Nemeth J.B."/>
            <person name="Barry K."/>
            <person name="Hainaut M."/>
            <person name="Henrissat B."/>
            <person name="Johnson J."/>
            <person name="Kuo A."/>
            <person name="Lim J.H.P."/>
            <person name="Lipzen A."/>
            <person name="Nolan M."/>
            <person name="Ohm R.A."/>
            <person name="Tamas L."/>
            <person name="Grigoriev I.V."/>
            <person name="Spatafora J.W."/>
            <person name="Nagy L.G."/>
            <person name="Kovacs G.M."/>
        </authorList>
    </citation>
    <scope>NUCLEOTIDE SEQUENCE [LARGE SCALE GENOMIC DNA]</scope>
    <source>
        <strain evidence="7 8">DSE2036</strain>
    </source>
</reference>